<feature type="transmembrane region" description="Helical" evidence="3">
    <location>
        <begin position="12"/>
        <end position="35"/>
    </location>
</feature>
<evidence type="ECO:0000259" key="4">
    <source>
        <dbReference type="SMART" id="SM00867"/>
    </source>
</evidence>
<comment type="similarity">
    <text evidence="1">Belongs to the UPF0312 family.</text>
</comment>
<protein>
    <submittedName>
        <fullName evidence="5">YceI-like domain-containing protein</fullName>
    </submittedName>
</protein>
<feature type="region of interest" description="Disordered" evidence="2">
    <location>
        <begin position="48"/>
        <end position="81"/>
    </location>
</feature>
<evidence type="ECO:0000313" key="6">
    <source>
        <dbReference type="Proteomes" id="UP000198802"/>
    </source>
</evidence>
<dbReference type="AlphaFoldDB" id="A0A0S4QU33"/>
<dbReference type="SUPFAM" id="SSF101874">
    <property type="entry name" value="YceI-like"/>
    <property type="match status" value="1"/>
</dbReference>
<dbReference type="Pfam" id="PF04264">
    <property type="entry name" value="YceI"/>
    <property type="match status" value="1"/>
</dbReference>
<organism evidence="5 6">
    <name type="scientific">Parafrankia irregularis</name>
    <dbReference type="NCBI Taxonomy" id="795642"/>
    <lineage>
        <taxon>Bacteria</taxon>
        <taxon>Bacillati</taxon>
        <taxon>Actinomycetota</taxon>
        <taxon>Actinomycetes</taxon>
        <taxon>Frankiales</taxon>
        <taxon>Frankiaceae</taxon>
        <taxon>Parafrankia</taxon>
    </lineage>
</organism>
<evidence type="ECO:0000256" key="3">
    <source>
        <dbReference type="SAM" id="Phobius"/>
    </source>
</evidence>
<dbReference type="PANTHER" id="PTHR34406">
    <property type="entry name" value="PROTEIN YCEI"/>
    <property type="match status" value="1"/>
</dbReference>
<dbReference type="Gene3D" id="2.40.128.110">
    <property type="entry name" value="Lipid/polyisoprenoid-binding, YceI-like"/>
    <property type="match status" value="1"/>
</dbReference>
<dbReference type="InterPro" id="IPR036761">
    <property type="entry name" value="TTHA0802/YceI-like_sf"/>
</dbReference>
<keyword evidence="3" id="KW-0812">Transmembrane</keyword>
<dbReference type="Proteomes" id="UP000198802">
    <property type="component" value="Unassembled WGS sequence"/>
</dbReference>
<dbReference type="PANTHER" id="PTHR34406:SF1">
    <property type="entry name" value="PROTEIN YCEI"/>
    <property type="match status" value="1"/>
</dbReference>
<dbReference type="SMART" id="SM00867">
    <property type="entry name" value="YceI"/>
    <property type="match status" value="1"/>
</dbReference>
<feature type="compositionally biased region" description="Low complexity" evidence="2">
    <location>
        <begin position="52"/>
        <end position="62"/>
    </location>
</feature>
<evidence type="ECO:0000313" key="5">
    <source>
        <dbReference type="EMBL" id="CUU58546.1"/>
    </source>
</evidence>
<proteinExistence type="inferred from homology"/>
<reference evidence="6" key="1">
    <citation type="submission" date="2015-11" db="EMBL/GenBank/DDBJ databases">
        <authorList>
            <person name="Varghese N."/>
        </authorList>
    </citation>
    <scope>NUCLEOTIDE SEQUENCE [LARGE SCALE GENOMIC DNA]</scope>
    <source>
        <strain evidence="6">DSM 45899</strain>
    </source>
</reference>
<name>A0A0S4QU33_9ACTN</name>
<dbReference type="EMBL" id="FAOZ01000020">
    <property type="protein sequence ID" value="CUU58546.1"/>
    <property type="molecule type" value="Genomic_DNA"/>
</dbReference>
<keyword evidence="3" id="KW-1133">Transmembrane helix</keyword>
<feature type="domain" description="Lipid/polyisoprenoid-binding YceI-like" evidence="4">
    <location>
        <begin position="80"/>
        <end position="246"/>
    </location>
</feature>
<evidence type="ECO:0000256" key="1">
    <source>
        <dbReference type="ARBA" id="ARBA00008812"/>
    </source>
</evidence>
<sequence>MADSTPHRKRRWPLLIVGAVVAVAVLVVGGTAFYINVIKEDAPEEFSLDDQSAGTSTGSGSASTGGGTSVSTAPGAADGTWKVTDGSEAGYRVEEVLFGQKTTAAGRTSDVSGTMTIADDELTKAAFEVKMATVRSDEDRRDNQFRNRIMDVDAYPTSEFTLTSPVDLGSLPAAGEKRTYKATGTLTLRGKPREVTMDLQAQRSGEQIQIVGQIPVTFADWDIPNPSVPGISTEDHGIMEVSLKLARDEATQ</sequence>
<dbReference type="InterPro" id="IPR007372">
    <property type="entry name" value="Lipid/polyisoprenoid-bd_YceI"/>
</dbReference>
<evidence type="ECO:0000256" key="2">
    <source>
        <dbReference type="SAM" id="MobiDB-lite"/>
    </source>
</evidence>
<accession>A0A0S4QU33</accession>
<keyword evidence="3" id="KW-0472">Membrane</keyword>
<gene>
    <name evidence="5" type="ORF">Ga0074812_12044</name>
</gene>
<keyword evidence="6" id="KW-1185">Reference proteome</keyword>